<evidence type="ECO:0000256" key="1">
    <source>
        <dbReference type="ARBA" id="ARBA00004370"/>
    </source>
</evidence>
<comment type="subcellular location">
    <subcellularLocation>
        <location evidence="1">Membrane</location>
    </subcellularLocation>
</comment>
<evidence type="ECO:0000313" key="5">
    <source>
        <dbReference type="EMBL" id="KAB2933475.1"/>
    </source>
</evidence>
<dbReference type="EMBL" id="WBUI01000005">
    <property type="protein sequence ID" value="KAB2933475.1"/>
    <property type="molecule type" value="Genomic_DNA"/>
</dbReference>
<dbReference type="Gene3D" id="3.40.710.10">
    <property type="entry name" value="DD-peptidase/beta-lactamase superfamily"/>
    <property type="match status" value="1"/>
</dbReference>
<organism evidence="5 6">
    <name type="scientific">Leptonema illini</name>
    <dbReference type="NCBI Taxonomy" id="183"/>
    <lineage>
        <taxon>Bacteria</taxon>
        <taxon>Pseudomonadati</taxon>
        <taxon>Spirochaetota</taxon>
        <taxon>Spirochaetia</taxon>
        <taxon>Leptospirales</taxon>
        <taxon>Leptospiraceae</taxon>
        <taxon>Leptonema</taxon>
    </lineage>
</organism>
<reference evidence="5 6" key="1">
    <citation type="submission" date="2019-10" db="EMBL/GenBank/DDBJ databases">
        <title>Extracellular Electron Transfer in a Candidatus Methanoperedens spp. Enrichment Culture.</title>
        <authorList>
            <person name="Berger S."/>
            <person name="Rangel Shaw D."/>
            <person name="Berben T."/>
            <person name="In 'T Zandt M."/>
            <person name="Frank J."/>
            <person name="Reimann J."/>
            <person name="Jetten M.S.M."/>
            <person name="Welte C.U."/>
        </authorList>
    </citation>
    <scope>NUCLEOTIDE SEQUENCE [LARGE SCALE GENOMIC DNA]</scope>
    <source>
        <strain evidence="5">SB12</strain>
    </source>
</reference>
<evidence type="ECO:0000259" key="4">
    <source>
        <dbReference type="Pfam" id="PF00144"/>
    </source>
</evidence>
<evidence type="ECO:0000313" key="6">
    <source>
        <dbReference type="Proteomes" id="UP000460298"/>
    </source>
</evidence>
<evidence type="ECO:0000256" key="2">
    <source>
        <dbReference type="ARBA" id="ARBA00023136"/>
    </source>
</evidence>
<name>A0A833LZ06_9LEPT</name>
<dbReference type="InterPro" id="IPR001466">
    <property type="entry name" value="Beta-lactam-related"/>
</dbReference>
<keyword evidence="2" id="KW-0472">Membrane</keyword>
<dbReference type="InterPro" id="IPR050491">
    <property type="entry name" value="AmpC-like"/>
</dbReference>
<gene>
    <name evidence="5" type="ORF">F9K24_06395</name>
</gene>
<evidence type="ECO:0000256" key="3">
    <source>
        <dbReference type="SAM" id="MobiDB-lite"/>
    </source>
</evidence>
<dbReference type="Proteomes" id="UP000460298">
    <property type="component" value="Unassembled WGS sequence"/>
</dbReference>
<protein>
    <submittedName>
        <fullName evidence="5">Beta-lactamase family protein</fullName>
    </submittedName>
</protein>
<dbReference type="SUPFAM" id="SSF56601">
    <property type="entry name" value="beta-lactamase/transpeptidase-like"/>
    <property type="match status" value="1"/>
</dbReference>
<accession>A0A833LZ06</accession>
<comment type="caution">
    <text evidence="5">The sequence shown here is derived from an EMBL/GenBank/DDBJ whole genome shotgun (WGS) entry which is preliminary data.</text>
</comment>
<feature type="domain" description="Beta-lactamase-related" evidence="4">
    <location>
        <begin position="130"/>
        <end position="394"/>
    </location>
</feature>
<dbReference type="Pfam" id="PF00144">
    <property type="entry name" value="Beta-lactamase"/>
    <property type="match status" value="1"/>
</dbReference>
<dbReference type="PANTHER" id="PTHR46825:SF11">
    <property type="entry name" value="PENICILLIN-BINDING PROTEIN 4"/>
    <property type="match status" value="1"/>
</dbReference>
<dbReference type="PANTHER" id="PTHR46825">
    <property type="entry name" value="D-ALANYL-D-ALANINE-CARBOXYPEPTIDASE/ENDOPEPTIDASE AMPH"/>
    <property type="match status" value="1"/>
</dbReference>
<feature type="region of interest" description="Disordered" evidence="3">
    <location>
        <begin position="1"/>
        <end position="21"/>
    </location>
</feature>
<dbReference type="AlphaFoldDB" id="A0A833LZ06"/>
<dbReference type="InterPro" id="IPR012338">
    <property type="entry name" value="Beta-lactam/transpept-like"/>
</dbReference>
<proteinExistence type="predicted"/>
<sequence>MVGSRTSHRFPMSESGTGSPLMSHTTNLRAFLFVAQISNSFLWSLFLKRHSGYGKRSFLRRRGPKLEESPPGRIRTMRNSVKMIGSMAALMLLGITQPEHAHQDQDKISRPSYKIGPEIESVRKQLTGVVEKYGGTADLPGISYEFYYLHEPVVVAGKELGPSSPVSIASTSKSFTSFAMLRLAREGKVDLDAPVSRYLPDFSKHELDRRRPVTVRHLLQHRSGIPYAGGKGISVNGVYVPAPRVPAGRYFEYSNMNYELVATIMERVTGKPFKQLMEELVIRPLHLKNTHLAGHAHGSSGVVSTTSDMSAFADFLIQDYELYREGSFIQELARPPAGVPSTGNQDYYGLGWRVTLKNGEIFSMYHAGDWNQGVSLLMIYPQHAASFSYLANPPDYRSAAVQDVKGSMMAYSTLLAERLAKSTAQLPNPPRTPSARAPAKSYIGKYKSEYNGVTIKVMIRNNRLAIERAGQVIPLAPINDWEFQGDSQYLTYQFFFDEKNKVVGVTDYTSYYAKEEL</sequence>